<dbReference type="Proteomes" id="UP001242811">
    <property type="component" value="Unassembled WGS sequence"/>
</dbReference>
<dbReference type="PROSITE" id="PS00626">
    <property type="entry name" value="RCC1_2"/>
    <property type="match status" value="1"/>
</dbReference>
<keyword evidence="1" id="KW-0677">Repeat</keyword>
<dbReference type="SUPFAM" id="SSF50985">
    <property type="entry name" value="RCC1/BLIP-II"/>
    <property type="match status" value="1"/>
</dbReference>
<gene>
    <name evidence="2" type="ORF">QOZ95_003284</name>
</gene>
<dbReference type="EMBL" id="JAUSWA010000019">
    <property type="protein sequence ID" value="MDQ0495106.1"/>
    <property type="molecule type" value="Genomic_DNA"/>
</dbReference>
<name>A0ABU0L091_9BACL</name>
<organism evidence="2 3">
    <name type="scientific">Paenibacillus brasilensis</name>
    <dbReference type="NCBI Taxonomy" id="128574"/>
    <lineage>
        <taxon>Bacteria</taxon>
        <taxon>Bacillati</taxon>
        <taxon>Bacillota</taxon>
        <taxon>Bacilli</taxon>
        <taxon>Bacillales</taxon>
        <taxon>Paenibacillaceae</taxon>
        <taxon>Paenibacillus</taxon>
    </lineage>
</organism>
<reference evidence="2 3" key="1">
    <citation type="submission" date="2023-07" db="EMBL/GenBank/DDBJ databases">
        <title>Genomic Encyclopedia of Type Strains, Phase IV (KMG-IV): sequencing the most valuable type-strain genomes for metagenomic binning, comparative biology and taxonomic classification.</title>
        <authorList>
            <person name="Goeker M."/>
        </authorList>
    </citation>
    <scope>NUCLEOTIDE SEQUENCE [LARGE SCALE GENOMIC DNA]</scope>
    <source>
        <strain evidence="2 3">DSM 14914</strain>
    </source>
</reference>
<dbReference type="Gene3D" id="2.130.10.30">
    <property type="entry name" value="Regulator of chromosome condensation 1/beta-lactamase-inhibitor protein II"/>
    <property type="match status" value="1"/>
</dbReference>
<dbReference type="PANTHER" id="PTHR22870:SF408">
    <property type="entry name" value="OS09G0560450 PROTEIN"/>
    <property type="match status" value="1"/>
</dbReference>
<protein>
    <submittedName>
        <fullName evidence="2">Alpha-tubulin suppressor-like RCC1 family protein</fullName>
    </submittedName>
</protein>
<dbReference type="PANTHER" id="PTHR22870">
    <property type="entry name" value="REGULATOR OF CHROMOSOME CONDENSATION"/>
    <property type="match status" value="1"/>
</dbReference>
<evidence type="ECO:0000256" key="1">
    <source>
        <dbReference type="ARBA" id="ARBA00022737"/>
    </source>
</evidence>
<evidence type="ECO:0000313" key="3">
    <source>
        <dbReference type="Proteomes" id="UP001242811"/>
    </source>
</evidence>
<dbReference type="InterPro" id="IPR051210">
    <property type="entry name" value="Ub_ligase/GEF_domain"/>
</dbReference>
<proteinExistence type="predicted"/>
<sequence length="159" mass="17226">MDYISRKEAVFETNRLRNDTIAAGRRHTVGLKTDGTVTAVGDNKYGQCNVSDWCHIVSVVAGNVHMATNTGNAHTIGLKSDGTVTAVGWNRHDQCDVSDWHDIRAVAAGCAHTLGLKSDGTVVAVGDNDYGQCDVSGWSSIINKPPLTERLYFWLGNQH</sequence>
<keyword evidence="3" id="KW-1185">Reference proteome</keyword>
<dbReference type="Pfam" id="PF13540">
    <property type="entry name" value="RCC1_2"/>
    <property type="match status" value="2"/>
</dbReference>
<dbReference type="InterPro" id="IPR009091">
    <property type="entry name" value="RCC1/BLIP-II"/>
</dbReference>
<evidence type="ECO:0000313" key="2">
    <source>
        <dbReference type="EMBL" id="MDQ0495106.1"/>
    </source>
</evidence>
<accession>A0ABU0L091</accession>
<comment type="caution">
    <text evidence="2">The sequence shown here is derived from an EMBL/GenBank/DDBJ whole genome shotgun (WGS) entry which is preliminary data.</text>
</comment>
<dbReference type="InterPro" id="IPR000408">
    <property type="entry name" value="Reg_chr_condens"/>
</dbReference>